<evidence type="ECO:0000256" key="2">
    <source>
        <dbReference type="ARBA" id="ARBA00006810"/>
    </source>
</evidence>
<dbReference type="EMBL" id="FMXP01000007">
    <property type="protein sequence ID" value="SDB12470.1"/>
    <property type="molecule type" value="Genomic_DNA"/>
</dbReference>
<proteinExistence type="inferred from homology"/>
<keyword evidence="10 11" id="KW-0066">ATP synthesis</keyword>
<evidence type="ECO:0000256" key="10">
    <source>
        <dbReference type="ARBA" id="ARBA00023310"/>
    </source>
</evidence>
<keyword evidence="14" id="KW-1185">Reference proteome</keyword>
<dbReference type="RefSeq" id="WP_018164160.1">
    <property type="nucleotide sequence ID" value="NZ_FMXP01000007.1"/>
</dbReference>
<organism evidence="13 14">
    <name type="scientific">Streptococcus henryi</name>
    <dbReference type="NCBI Taxonomy" id="439219"/>
    <lineage>
        <taxon>Bacteria</taxon>
        <taxon>Bacillati</taxon>
        <taxon>Bacillota</taxon>
        <taxon>Bacilli</taxon>
        <taxon>Lactobacillales</taxon>
        <taxon>Streptococcaceae</taxon>
        <taxon>Streptococcus</taxon>
    </lineage>
</organism>
<evidence type="ECO:0000256" key="6">
    <source>
        <dbReference type="ARBA" id="ARBA00022781"/>
    </source>
</evidence>
<dbReference type="InterPro" id="IPR023011">
    <property type="entry name" value="ATP_synth_F0_asu_AS"/>
</dbReference>
<dbReference type="CDD" id="cd00310">
    <property type="entry name" value="ATP-synt_Fo_a_6"/>
    <property type="match status" value="1"/>
</dbReference>
<evidence type="ECO:0000313" key="14">
    <source>
        <dbReference type="Proteomes" id="UP000182508"/>
    </source>
</evidence>
<reference evidence="13 14" key="1">
    <citation type="submission" date="2016-10" db="EMBL/GenBank/DDBJ databases">
        <authorList>
            <person name="de Groot N.N."/>
        </authorList>
    </citation>
    <scope>NUCLEOTIDE SEQUENCE [LARGE SCALE GENOMIC DNA]</scope>
    <source>
        <strain evidence="13 14">A-4</strain>
    </source>
</reference>
<accession>A0A1G6AVR4</accession>
<keyword evidence="11" id="KW-1003">Cell membrane</keyword>
<dbReference type="AlphaFoldDB" id="A0A1G6AVR4"/>
<dbReference type="eggNOG" id="COG0356">
    <property type="taxonomic scope" value="Bacteria"/>
</dbReference>
<feature type="transmembrane region" description="Helical" evidence="11">
    <location>
        <begin position="115"/>
        <end position="134"/>
    </location>
</feature>
<evidence type="ECO:0000256" key="3">
    <source>
        <dbReference type="ARBA" id="ARBA00022448"/>
    </source>
</evidence>
<gene>
    <name evidence="11" type="primary">atpB</name>
    <name evidence="13" type="ORF">SAMN02910293_00636</name>
</gene>
<feature type="transmembrane region" description="Helical" evidence="11">
    <location>
        <begin position="76"/>
        <end position="95"/>
    </location>
</feature>
<dbReference type="NCBIfam" id="TIGR01131">
    <property type="entry name" value="ATP_synt_6_or_A"/>
    <property type="match status" value="1"/>
</dbReference>
<keyword evidence="7 11" id="KW-1133">Transmembrane helix</keyword>
<dbReference type="Gene3D" id="1.20.120.220">
    <property type="entry name" value="ATP synthase, F0 complex, subunit A"/>
    <property type="match status" value="1"/>
</dbReference>
<dbReference type="GO" id="GO:0042777">
    <property type="term" value="P:proton motive force-driven plasma membrane ATP synthesis"/>
    <property type="evidence" value="ECO:0007669"/>
    <property type="project" value="TreeGrafter"/>
</dbReference>
<evidence type="ECO:0000256" key="9">
    <source>
        <dbReference type="ARBA" id="ARBA00023136"/>
    </source>
</evidence>
<comment type="similarity">
    <text evidence="2 11 12">Belongs to the ATPase A chain family.</text>
</comment>
<keyword evidence="3 11" id="KW-0813">Transport</keyword>
<dbReference type="PANTHER" id="PTHR42823:SF3">
    <property type="entry name" value="ATP SYNTHASE SUBUNIT A, CHLOROPLASTIC"/>
    <property type="match status" value="1"/>
</dbReference>
<evidence type="ECO:0000256" key="4">
    <source>
        <dbReference type="ARBA" id="ARBA00022547"/>
    </source>
</evidence>
<feature type="transmembrane region" description="Helical" evidence="11">
    <location>
        <begin position="20"/>
        <end position="39"/>
    </location>
</feature>
<dbReference type="GO" id="GO:0045259">
    <property type="term" value="C:proton-transporting ATP synthase complex"/>
    <property type="evidence" value="ECO:0007669"/>
    <property type="project" value="UniProtKB-KW"/>
</dbReference>
<keyword evidence="4 11" id="KW-0138">CF(0)</keyword>
<sequence length="237" mass="26577">MEEHANPVLSLGPINFDLTILAMSVLTVLVVFILVFWASRNMKLKPSGKQNVLEFLYEFVFGVAKDNLGEHYAKKYMPFLFTLFAFILLSNNLGLMTHIQNKEGGSLWTSPTANMAYDFGLSFIVTVVCHVEGLKEKGLKGYLQGFLEPIPGMLPMNILEEVTNFVSLALRLYGNIYAGEILIGLLLNLRNVHIAWAPISFILMLVWIAFSVFISSLQAYVFTLLTSMYIGKKVNGH</sequence>
<dbReference type="HAMAP" id="MF_01393">
    <property type="entry name" value="ATP_synth_a_bact"/>
    <property type="match status" value="1"/>
</dbReference>
<evidence type="ECO:0000256" key="5">
    <source>
        <dbReference type="ARBA" id="ARBA00022692"/>
    </source>
</evidence>
<dbReference type="PRINTS" id="PR00123">
    <property type="entry name" value="ATPASEA"/>
</dbReference>
<dbReference type="InterPro" id="IPR045082">
    <property type="entry name" value="ATP_syn_F0_a_bact/chloroplast"/>
</dbReference>
<keyword evidence="9 11" id="KW-0472">Membrane</keyword>
<dbReference type="GO" id="GO:0046933">
    <property type="term" value="F:proton-transporting ATP synthase activity, rotational mechanism"/>
    <property type="evidence" value="ECO:0007669"/>
    <property type="project" value="UniProtKB-UniRule"/>
</dbReference>
<comment type="subcellular location">
    <subcellularLocation>
        <location evidence="11 12">Cell membrane</location>
        <topology evidence="11 12">Multi-pass membrane protein</topology>
    </subcellularLocation>
    <subcellularLocation>
        <location evidence="1">Membrane</location>
        <topology evidence="1">Multi-pass membrane protein</topology>
    </subcellularLocation>
</comment>
<evidence type="ECO:0000313" key="13">
    <source>
        <dbReference type="EMBL" id="SDB12470.1"/>
    </source>
</evidence>
<dbReference type="NCBIfam" id="NF004479">
    <property type="entry name" value="PRK05815.1-4"/>
    <property type="match status" value="1"/>
</dbReference>
<evidence type="ECO:0000256" key="11">
    <source>
        <dbReference type="HAMAP-Rule" id="MF_01393"/>
    </source>
</evidence>
<dbReference type="GO" id="GO:0005886">
    <property type="term" value="C:plasma membrane"/>
    <property type="evidence" value="ECO:0007669"/>
    <property type="project" value="UniProtKB-SubCell"/>
</dbReference>
<comment type="function">
    <text evidence="11 12">Key component of the proton channel; it plays a direct role in the translocation of protons across the membrane.</text>
</comment>
<dbReference type="Pfam" id="PF00119">
    <property type="entry name" value="ATP-synt_A"/>
    <property type="match status" value="1"/>
</dbReference>
<dbReference type="InterPro" id="IPR035908">
    <property type="entry name" value="F0_ATP_A_sf"/>
</dbReference>
<keyword evidence="8 11" id="KW-0406">Ion transport</keyword>
<keyword evidence="6 11" id="KW-0375">Hydrogen ion transport</keyword>
<dbReference type="STRING" id="439219.SAMN02910293_00636"/>
<dbReference type="InterPro" id="IPR000568">
    <property type="entry name" value="ATP_synth_F0_asu"/>
</dbReference>
<evidence type="ECO:0000256" key="1">
    <source>
        <dbReference type="ARBA" id="ARBA00004141"/>
    </source>
</evidence>
<feature type="transmembrane region" description="Helical" evidence="11">
    <location>
        <begin position="199"/>
        <end position="225"/>
    </location>
</feature>
<name>A0A1G6AVR4_9STRE</name>
<evidence type="ECO:0000256" key="12">
    <source>
        <dbReference type="RuleBase" id="RU000483"/>
    </source>
</evidence>
<keyword evidence="5 11" id="KW-0812">Transmembrane</keyword>
<protein>
    <recommendedName>
        <fullName evidence="11 12">ATP synthase subunit a</fullName>
    </recommendedName>
    <alternativeName>
        <fullName evidence="11">ATP synthase F0 sector subunit a</fullName>
    </alternativeName>
    <alternativeName>
        <fullName evidence="11">F-ATPase subunit 6</fullName>
    </alternativeName>
</protein>
<evidence type="ECO:0000256" key="7">
    <source>
        <dbReference type="ARBA" id="ARBA00022989"/>
    </source>
</evidence>
<evidence type="ECO:0000256" key="8">
    <source>
        <dbReference type="ARBA" id="ARBA00023065"/>
    </source>
</evidence>
<dbReference type="PROSITE" id="PS00449">
    <property type="entry name" value="ATPASE_A"/>
    <property type="match status" value="1"/>
</dbReference>
<feature type="transmembrane region" description="Helical" evidence="11">
    <location>
        <begin position="165"/>
        <end position="187"/>
    </location>
</feature>
<dbReference type="SUPFAM" id="SSF81336">
    <property type="entry name" value="F1F0 ATP synthase subunit A"/>
    <property type="match status" value="1"/>
</dbReference>
<dbReference type="PANTHER" id="PTHR42823">
    <property type="entry name" value="ATP SYNTHASE SUBUNIT A, CHLOROPLASTIC"/>
    <property type="match status" value="1"/>
</dbReference>
<dbReference type="Proteomes" id="UP000182508">
    <property type="component" value="Unassembled WGS sequence"/>
</dbReference>